<sequence>MGLLALGTALDWPEAKQKADQQLLATWNRAKGKERDALLWGDEVEYLVVAVDDKAQKVRLSLAQAEILKSLAEDEAKWKAGGSVPGLKMTHDGEALPHFHPEFGRFMLEATPGRPWGIDFKDLLKVESNMRWRRDIAKAHMDPSEFPVTLTTFPRLGTKDDYIVPYYPPSGPALRSQFVPDEIANPHIRFPTLAANIRSRRGRKVELNVPVFRDENTPWPFHDPTVNYDLHQWPEDDDVRNGAAKENHVYMDAMAFGMGSCCLQITFQAKNITEGRKLYDQLSPLGPIMLALTAATPIYKGFLVDTDVRWNQISASVDCRTREELGEAPLKNDRWRIPKSRYASNSTYISQDPRLRKEYLDPDLVVDENLKKRLIDGGMDDLLATHFAHLFIRDPLVIFSEDLKELNLESTDHFENLQSTNWQHMRFKPPPPDKDIGWRVEFRSMEIQITDFENAAFSIFIVLVTRAILSFDLNFYIPIQRTTENMETAHARNAIHDRKFYFRKDPFQHRVPRYNGSSAATPAGGSAVSTPPPSPPLGPVESEYELMTISDIVNGSEDGTFPGLIPLVESYLNSVNVDVETRCALARYLDFIRKRADGTLWTGSRWIREFVATHPQYKHDSVVSEKINYDLIEAVKEMTYKEGQDGTVGWEMLSGKKP</sequence>
<dbReference type="GO" id="GO:0017109">
    <property type="term" value="C:glutamate-cysteine ligase complex"/>
    <property type="evidence" value="ECO:0007669"/>
    <property type="project" value="TreeGrafter"/>
</dbReference>
<name>V5G1A4_BYSSN</name>
<dbReference type="PANTHER" id="PTHR11164:SF0">
    <property type="entry name" value="GLUTAMATE--CYSTEINE LIGASE CATALYTIC SUBUNIT"/>
    <property type="match status" value="1"/>
</dbReference>
<dbReference type="FunFam" id="3.30.590.50:FF:000004">
    <property type="entry name" value="Glutamate-cysteine ligase Gcs1"/>
    <property type="match status" value="1"/>
</dbReference>
<evidence type="ECO:0000313" key="14">
    <source>
        <dbReference type="Proteomes" id="UP000018001"/>
    </source>
</evidence>
<comment type="similarity">
    <text evidence="2 11">Belongs to the glutamate--cysteine ligase type 3 family.</text>
</comment>
<evidence type="ECO:0000256" key="11">
    <source>
        <dbReference type="RuleBase" id="RU367135"/>
    </source>
</evidence>
<feature type="region of interest" description="Disordered" evidence="12">
    <location>
        <begin position="513"/>
        <end position="540"/>
    </location>
</feature>
<dbReference type="GO" id="GO:0005524">
    <property type="term" value="F:ATP binding"/>
    <property type="evidence" value="ECO:0007669"/>
    <property type="project" value="UniProtKB-UniRule"/>
</dbReference>
<dbReference type="EMBL" id="BAUL01000096">
    <property type="protein sequence ID" value="GAD94632.1"/>
    <property type="molecule type" value="Genomic_DNA"/>
</dbReference>
<gene>
    <name evidence="13" type="ORF">PVAR5_3260</name>
</gene>
<dbReference type="UniPathway" id="UPA00142">
    <property type="reaction ID" value="UER00209"/>
</dbReference>
<dbReference type="GO" id="GO:0006750">
    <property type="term" value="P:glutathione biosynthetic process"/>
    <property type="evidence" value="ECO:0007669"/>
    <property type="project" value="UniProtKB-UniRule"/>
</dbReference>
<dbReference type="Proteomes" id="UP000018001">
    <property type="component" value="Unassembled WGS sequence"/>
</dbReference>
<dbReference type="SUPFAM" id="SSF55931">
    <property type="entry name" value="Glutamine synthetase/guanido kinase"/>
    <property type="match status" value="1"/>
</dbReference>
<evidence type="ECO:0000256" key="7">
    <source>
        <dbReference type="ARBA" id="ARBA00022741"/>
    </source>
</evidence>
<dbReference type="FunFam" id="1.10.8.960:FF:000002">
    <property type="entry name" value="Glutamate-cysteine ligase Gcs1"/>
    <property type="match status" value="1"/>
</dbReference>
<dbReference type="AlphaFoldDB" id="V5G1A4"/>
<dbReference type="eggNOG" id="KOG3754">
    <property type="taxonomic scope" value="Eukaryota"/>
</dbReference>
<comment type="catalytic activity">
    <reaction evidence="11">
        <text>L-cysteine + L-glutamate + ATP = gamma-L-glutamyl-L-cysteine + ADP + phosphate + H(+)</text>
        <dbReference type="Rhea" id="RHEA:13285"/>
        <dbReference type="ChEBI" id="CHEBI:15378"/>
        <dbReference type="ChEBI" id="CHEBI:29985"/>
        <dbReference type="ChEBI" id="CHEBI:30616"/>
        <dbReference type="ChEBI" id="CHEBI:35235"/>
        <dbReference type="ChEBI" id="CHEBI:43474"/>
        <dbReference type="ChEBI" id="CHEBI:58173"/>
        <dbReference type="ChEBI" id="CHEBI:456216"/>
        <dbReference type="EC" id="6.3.2.2"/>
    </reaction>
</comment>
<keyword evidence="7 11" id="KW-0547">Nucleotide-binding</keyword>
<reference evidence="14" key="1">
    <citation type="journal article" date="2014" name="Genome Announc.">
        <title>Draft genome sequence of the formaldehyde-resistant fungus Byssochlamys spectabilis No. 5 (anamorph Paecilomyces variotii No. 5) (NBRC109023).</title>
        <authorList>
            <person name="Oka T."/>
            <person name="Ekino K."/>
            <person name="Fukuda K."/>
            <person name="Nomura Y."/>
        </authorList>
    </citation>
    <scope>NUCLEOTIDE SEQUENCE [LARGE SCALE GENOMIC DNA]</scope>
    <source>
        <strain evidence="14">No. 5 / NBRC 109023</strain>
    </source>
</reference>
<accession>V5G1A4</accession>
<keyword evidence="14" id="KW-1185">Reference proteome</keyword>
<protein>
    <recommendedName>
        <fullName evidence="4 11">Glutamate--cysteine ligase</fullName>
        <ecNumber evidence="3 11">6.3.2.2</ecNumber>
    </recommendedName>
    <alternativeName>
        <fullName evidence="10 11">Gamma-ECS</fullName>
    </alternativeName>
    <alternativeName>
        <fullName evidence="9 11">Gamma-glutamylcysteine synthetase</fullName>
    </alternativeName>
</protein>
<dbReference type="GO" id="GO:0004357">
    <property type="term" value="F:glutamate-cysteine ligase activity"/>
    <property type="evidence" value="ECO:0007669"/>
    <property type="project" value="UniProtKB-UniRule"/>
</dbReference>
<evidence type="ECO:0000313" key="13">
    <source>
        <dbReference type="EMBL" id="GAD94632.1"/>
    </source>
</evidence>
<evidence type="ECO:0000256" key="6">
    <source>
        <dbReference type="ARBA" id="ARBA00022684"/>
    </source>
</evidence>
<evidence type="ECO:0000256" key="5">
    <source>
        <dbReference type="ARBA" id="ARBA00022598"/>
    </source>
</evidence>
<evidence type="ECO:0000256" key="12">
    <source>
        <dbReference type="SAM" id="MobiDB-lite"/>
    </source>
</evidence>
<comment type="caution">
    <text evidence="13">The sequence shown here is derived from an EMBL/GenBank/DDBJ whole genome shotgun (WGS) entry which is preliminary data.</text>
</comment>
<dbReference type="Pfam" id="PF03074">
    <property type="entry name" value="GCS"/>
    <property type="match status" value="1"/>
</dbReference>
<organism evidence="13 14">
    <name type="scientific">Byssochlamys spectabilis (strain No. 5 / NBRC 109023)</name>
    <name type="common">Paecilomyces variotii</name>
    <dbReference type="NCBI Taxonomy" id="1356009"/>
    <lineage>
        <taxon>Eukaryota</taxon>
        <taxon>Fungi</taxon>
        <taxon>Dikarya</taxon>
        <taxon>Ascomycota</taxon>
        <taxon>Pezizomycotina</taxon>
        <taxon>Eurotiomycetes</taxon>
        <taxon>Eurotiomycetidae</taxon>
        <taxon>Eurotiales</taxon>
        <taxon>Thermoascaceae</taxon>
        <taxon>Paecilomyces</taxon>
    </lineage>
</organism>
<dbReference type="InterPro" id="IPR004308">
    <property type="entry name" value="GCS"/>
</dbReference>
<dbReference type="FunCoup" id="V5G1A4">
    <property type="interactions" value="368"/>
</dbReference>
<keyword evidence="6 11" id="KW-0317">Glutathione biosynthesis</keyword>
<evidence type="ECO:0000256" key="1">
    <source>
        <dbReference type="ARBA" id="ARBA00005006"/>
    </source>
</evidence>
<evidence type="ECO:0000256" key="10">
    <source>
        <dbReference type="ARBA" id="ARBA00032122"/>
    </source>
</evidence>
<evidence type="ECO:0000256" key="9">
    <source>
        <dbReference type="ARBA" id="ARBA00030585"/>
    </source>
</evidence>
<dbReference type="HOGENOM" id="CLU_010467_1_0_1"/>
<dbReference type="InterPro" id="IPR014746">
    <property type="entry name" value="Gln_synth/guanido_kin_cat_dom"/>
</dbReference>
<dbReference type="Gene3D" id="3.30.590.50">
    <property type="match status" value="2"/>
</dbReference>
<dbReference type="InParanoid" id="V5G1A4"/>
<dbReference type="FunFam" id="3.30.590.50:FF:000001">
    <property type="entry name" value="Glutamate-cysteine ligase Gcs1"/>
    <property type="match status" value="1"/>
</dbReference>
<dbReference type="EC" id="6.3.2.2" evidence="3 11"/>
<evidence type="ECO:0000256" key="8">
    <source>
        <dbReference type="ARBA" id="ARBA00022840"/>
    </source>
</evidence>
<evidence type="ECO:0000256" key="3">
    <source>
        <dbReference type="ARBA" id="ARBA00012220"/>
    </source>
</evidence>
<comment type="pathway">
    <text evidence="1 11">Sulfur metabolism; glutathione biosynthesis; glutathione from L-cysteine and L-glutamate: step 1/2.</text>
</comment>
<dbReference type="Gene3D" id="1.10.8.960">
    <property type="match status" value="1"/>
</dbReference>
<evidence type="ECO:0000256" key="4">
    <source>
        <dbReference type="ARBA" id="ARBA00014618"/>
    </source>
</evidence>
<keyword evidence="5 11" id="KW-0436">Ligase</keyword>
<evidence type="ECO:0000256" key="2">
    <source>
        <dbReference type="ARBA" id="ARBA00008100"/>
    </source>
</evidence>
<keyword evidence="8 11" id="KW-0067">ATP-binding</keyword>
<dbReference type="PANTHER" id="PTHR11164">
    <property type="entry name" value="GLUTAMATE CYSTEINE LIGASE"/>
    <property type="match status" value="1"/>
</dbReference>
<dbReference type="OrthoDB" id="7939818at2759"/>
<feature type="compositionally biased region" description="Low complexity" evidence="12">
    <location>
        <begin position="516"/>
        <end position="529"/>
    </location>
</feature>
<proteinExistence type="inferred from homology"/>